<dbReference type="InterPro" id="IPR012349">
    <property type="entry name" value="Split_barrel_FMN-bd"/>
</dbReference>
<dbReference type="Proteomes" id="UP000186004">
    <property type="component" value="Unassembled WGS sequence"/>
</dbReference>
<dbReference type="InterPro" id="IPR004378">
    <property type="entry name" value="F420H2_quin_Rdtase"/>
</dbReference>
<dbReference type="AlphaFoldDB" id="A0A1N7C5M9"/>
<dbReference type="GO" id="GO:0016491">
    <property type="term" value="F:oxidoreductase activity"/>
    <property type="evidence" value="ECO:0007669"/>
    <property type="project" value="InterPro"/>
</dbReference>
<feature type="domain" description="Hemerythrin-like" evidence="3">
    <location>
        <begin position="150"/>
        <end position="273"/>
    </location>
</feature>
<evidence type="ECO:0000256" key="2">
    <source>
        <dbReference type="ARBA" id="ARBA00049106"/>
    </source>
</evidence>
<reference evidence="4 5" key="1">
    <citation type="submission" date="2017-01" db="EMBL/GenBank/DDBJ databases">
        <authorList>
            <person name="Mah S.A."/>
            <person name="Swanson W.J."/>
            <person name="Moy G.W."/>
            <person name="Vacquier V.D."/>
        </authorList>
    </citation>
    <scope>NUCLEOTIDE SEQUENCE [LARGE SCALE GENOMIC DNA]</scope>
    <source>
        <strain evidence="4 5">DSM 45758</strain>
    </source>
</reference>
<dbReference type="Gene3D" id="2.30.110.10">
    <property type="entry name" value="Electron Transport, Fmn-binding Protein, Chain A"/>
    <property type="match status" value="1"/>
</dbReference>
<dbReference type="Pfam" id="PF04075">
    <property type="entry name" value="F420H2_quin_red"/>
    <property type="match status" value="1"/>
</dbReference>
<organism evidence="4 5">
    <name type="scientific">Micromonospora avicenniae</name>
    <dbReference type="NCBI Taxonomy" id="1198245"/>
    <lineage>
        <taxon>Bacteria</taxon>
        <taxon>Bacillati</taxon>
        <taxon>Actinomycetota</taxon>
        <taxon>Actinomycetes</taxon>
        <taxon>Micromonosporales</taxon>
        <taxon>Micromonosporaceae</taxon>
        <taxon>Micromonospora</taxon>
    </lineage>
</organism>
<dbReference type="PANTHER" id="PTHR39428:SF1">
    <property type="entry name" value="F420H(2)-DEPENDENT QUINONE REDUCTASE RV1261C"/>
    <property type="match status" value="1"/>
</dbReference>
<comment type="catalytic activity">
    <reaction evidence="2">
        <text>oxidized coenzyme F420-(gamma-L-Glu)(n) + a quinol + H(+) = reduced coenzyme F420-(gamma-L-Glu)(n) + a quinone</text>
        <dbReference type="Rhea" id="RHEA:39663"/>
        <dbReference type="Rhea" id="RHEA-COMP:12939"/>
        <dbReference type="Rhea" id="RHEA-COMP:14378"/>
        <dbReference type="ChEBI" id="CHEBI:15378"/>
        <dbReference type="ChEBI" id="CHEBI:24646"/>
        <dbReference type="ChEBI" id="CHEBI:132124"/>
        <dbReference type="ChEBI" id="CHEBI:133980"/>
        <dbReference type="ChEBI" id="CHEBI:139511"/>
    </reaction>
</comment>
<dbReference type="EMBL" id="FTNF01000012">
    <property type="protein sequence ID" value="SIR58886.1"/>
    <property type="molecule type" value="Genomic_DNA"/>
</dbReference>
<dbReference type="Gene3D" id="1.20.120.520">
    <property type="entry name" value="nmb1532 protein domain like"/>
    <property type="match status" value="1"/>
</dbReference>
<dbReference type="SUPFAM" id="SSF50475">
    <property type="entry name" value="FMN-binding split barrel"/>
    <property type="match status" value="1"/>
</dbReference>
<dbReference type="STRING" id="1198245.SAMN05444858_112138"/>
<comment type="similarity">
    <text evidence="1">Belongs to the F420H(2)-dependent quinone reductase family.</text>
</comment>
<dbReference type="Pfam" id="PF01814">
    <property type="entry name" value="Hemerythrin"/>
    <property type="match status" value="1"/>
</dbReference>
<name>A0A1N7C5M9_9ACTN</name>
<dbReference type="GO" id="GO:0070967">
    <property type="term" value="F:coenzyme F420 binding"/>
    <property type="evidence" value="ECO:0007669"/>
    <property type="project" value="TreeGrafter"/>
</dbReference>
<dbReference type="GO" id="GO:0005886">
    <property type="term" value="C:plasma membrane"/>
    <property type="evidence" value="ECO:0007669"/>
    <property type="project" value="TreeGrafter"/>
</dbReference>
<dbReference type="InterPro" id="IPR012312">
    <property type="entry name" value="Hemerythrin-like"/>
</dbReference>
<evidence type="ECO:0000259" key="3">
    <source>
        <dbReference type="Pfam" id="PF01814"/>
    </source>
</evidence>
<accession>A0A1N7C5M9</accession>
<dbReference type="PANTHER" id="PTHR39428">
    <property type="entry name" value="F420H(2)-DEPENDENT QUINONE REDUCTASE RV1261C"/>
    <property type="match status" value="1"/>
</dbReference>
<dbReference type="NCBIfam" id="TIGR00026">
    <property type="entry name" value="hi_GC_TIGR00026"/>
    <property type="match status" value="1"/>
</dbReference>
<dbReference type="CDD" id="cd12108">
    <property type="entry name" value="Hr-like"/>
    <property type="match status" value="1"/>
</dbReference>
<gene>
    <name evidence="4" type="ORF">SAMN05444858_112138</name>
</gene>
<keyword evidence="5" id="KW-1185">Reference proteome</keyword>
<evidence type="ECO:0000313" key="5">
    <source>
        <dbReference type="Proteomes" id="UP000186004"/>
    </source>
</evidence>
<dbReference type="OrthoDB" id="8225825at2"/>
<protein>
    <submittedName>
        <fullName evidence="4">Deazaflavin-dependent oxidoreductase, nitroreductase family</fullName>
    </submittedName>
</protein>
<dbReference type="RefSeq" id="WP_076471808.1">
    <property type="nucleotide sequence ID" value="NZ_FTNF01000012.1"/>
</dbReference>
<evidence type="ECO:0000313" key="4">
    <source>
        <dbReference type="EMBL" id="SIR58886.1"/>
    </source>
</evidence>
<evidence type="ECO:0000256" key="1">
    <source>
        <dbReference type="ARBA" id="ARBA00008710"/>
    </source>
</evidence>
<proteinExistence type="inferred from homology"/>
<sequence>MPNDFNTQIIAEFRANGGRVGGPFENGRLILLTTTGSRTGAPHTTPLGYLPDEKGRILVIASAGGAPRHPDWFHNILGDPHVTVEDGIFTYPARATVLSGPERDEVFARAAEADPGWAAYQAKTSRTLPVVALERTGGGPPEASSWGTALIRIHDAFRRELALIRHEVATTGPRLGAQLRVNCLAVCQGLHHHHTHEDGGLFVGLAAQHPQLAPTLNRLRAEHVRVAGLVDQLQAVVGDQAADPAEVRRQVDQLTDELERHLAYEEEQLVPLLDAMG</sequence>